<evidence type="ECO:0000313" key="12">
    <source>
        <dbReference type="Proteomes" id="UP000019375"/>
    </source>
</evidence>
<evidence type="ECO:0000313" key="11">
    <source>
        <dbReference type="EMBL" id="CDF87874.1"/>
    </source>
</evidence>
<name>A0A8J2X5I3_ZYGB2</name>
<feature type="coiled-coil region" evidence="9">
    <location>
        <begin position="535"/>
        <end position="562"/>
    </location>
</feature>
<keyword evidence="12" id="KW-1185">Reference proteome</keyword>
<dbReference type="GO" id="GO:0007094">
    <property type="term" value="P:mitotic spindle assembly checkpoint signaling"/>
    <property type="evidence" value="ECO:0007669"/>
    <property type="project" value="InterPro"/>
</dbReference>
<organism evidence="11 12">
    <name type="scientific">Zygosaccharomyces bailii (strain CLIB 213 / ATCC 58445 / CBS 680 / BCRC 21525 / NBRC 1098 / NCYC 1416 / NRRL Y-2227)</name>
    <dbReference type="NCBI Taxonomy" id="1333698"/>
    <lineage>
        <taxon>Eukaryota</taxon>
        <taxon>Fungi</taxon>
        <taxon>Dikarya</taxon>
        <taxon>Ascomycota</taxon>
        <taxon>Saccharomycotina</taxon>
        <taxon>Saccharomycetes</taxon>
        <taxon>Saccharomycetales</taxon>
        <taxon>Saccharomycetaceae</taxon>
        <taxon>Zygosaccharomyces</taxon>
    </lineage>
</organism>
<sequence length="652" mass="76660">MPGSSSGSSPFLESPVHAIPQNNQSTDRQVMSLQYKLNTLQNQFEIEKLRLQQQANLADKKYRNTVDELEKALDDTKYLYENNNRLEEELANLKEKLGDGGSVKDQEYQKLQADLSSKDYQLERMKSEYESRLSNLENKLETSEMEAQGSQTLLRKYEDEIARKTDEVKCLQKANIEKDDEVTTLRASRVVMEHHNYSTEEFQELTTTNKMLQDQLQYSKELEETNMQQALELKRLRMANESQLFWKNENEKLQNKLEQLNTLERQFQDSQLENVNLKSQIASWGLYTDEKHSPEHIIRDWTISKKECLVLTDENEKLRLDLMNVKALNDELAQERNQLLDANRNYEANILNLKKLNHEVEQQKQLSFEECKLLRAEMEELSKFSKDSQKEDVAIYGSLVDSYKNQTEDLTGELKKLNDQLLAREPVYKKRKASDQLGLNYSQRLNELQLQNLALSRELQKCQSTIGILEEKIIKLTELKEKKIRILQLRDNPLLKDQFVKRKQLELLKRENEDLLLLRQSSGRVDFETVPVAVYDTMKFELKQYEEELFKANKKFMRLKEVFNNKSLEFIDVVNSILGFRLEFQQDGKVKIISCFKPEKYLVVDLNQNTLKSNLDRDIDGWEELLQIWVDQRGQIPCFLATITLKLWNSST</sequence>
<dbReference type="OrthoDB" id="331602at2759"/>
<keyword evidence="4" id="KW-0132">Cell division</keyword>
<keyword evidence="5" id="KW-0498">Mitosis</keyword>
<evidence type="ECO:0000256" key="3">
    <source>
        <dbReference type="ARBA" id="ARBA00022019"/>
    </source>
</evidence>
<evidence type="ECO:0000256" key="4">
    <source>
        <dbReference type="ARBA" id="ARBA00022618"/>
    </source>
</evidence>
<dbReference type="EMBL" id="HG316454">
    <property type="protein sequence ID" value="CDF87874.1"/>
    <property type="molecule type" value="Genomic_DNA"/>
</dbReference>
<dbReference type="Proteomes" id="UP000019375">
    <property type="component" value="Unassembled WGS sequence"/>
</dbReference>
<keyword evidence="9" id="KW-0175">Coiled coil</keyword>
<keyword evidence="7" id="KW-0131">Cell cycle</keyword>
<dbReference type="GO" id="GO:0000776">
    <property type="term" value="C:kinetochore"/>
    <property type="evidence" value="ECO:0007669"/>
    <property type="project" value="TreeGrafter"/>
</dbReference>
<dbReference type="PANTHER" id="PTHR23168:SF0">
    <property type="entry name" value="MITOTIC SPINDLE ASSEMBLY CHECKPOINT PROTEIN MAD1"/>
    <property type="match status" value="1"/>
</dbReference>
<dbReference type="GO" id="GO:0051301">
    <property type="term" value="P:cell division"/>
    <property type="evidence" value="ECO:0007669"/>
    <property type="project" value="UniProtKB-KW"/>
</dbReference>
<dbReference type="InterPro" id="IPR008672">
    <property type="entry name" value="Mad1"/>
</dbReference>
<evidence type="ECO:0000256" key="6">
    <source>
        <dbReference type="ARBA" id="ARBA00023242"/>
    </source>
</evidence>
<dbReference type="Pfam" id="PF05557">
    <property type="entry name" value="MAD"/>
    <property type="match status" value="1"/>
</dbReference>
<feature type="compositionally biased region" description="Low complexity" evidence="10">
    <location>
        <begin position="1"/>
        <end position="10"/>
    </location>
</feature>
<dbReference type="GO" id="GO:0005635">
    <property type="term" value="C:nuclear envelope"/>
    <property type="evidence" value="ECO:0007669"/>
    <property type="project" value="TreeGrafter"/>
</dbReference>
<comment type="similarity">
    <text evidence="2">Belongs to the MAD1 family.</text>
</comment>
<feature type="coiled-coil region" evidence="9">
    <location>
        <begin position="69"/>
        <end position="174"/>
    </location>
</feature>
<feature type="coiled-coil region" evidence="9">
    <location>
        <begin position="219"/>
        <end position="280"/>
    </location>
</feature>
<feature type="coiled-coil region" evidence="9">
    <location>
        <begin position="315"/>
        <end position="363"/>
    </location>
</feature>
<evidence type="ECO:0000256" key="7">
    <source>
        <dbReference type="ARBA" id="ARBA00023306"/>
    </source>
</evidence>
<dbReference type="GO" id="GO:0051315">
    <property type="term" value="P:attachment of mitotic spindle microtubules to kinetochore"/>
    <property type="evidence" value="ECO:0007669"/>
    <property type="project" value="TreeGrafter"/>
</dbReference>
<dbReference type="GO" id="GO:0072686">
    <property type="term" value="C:mitotic spindle"/>
    <property type="evidence" value="ECO:0007669"/>
    <property type="project" value="TreeGrafter"/>
</dbReference>
<evidence type="ECO:0000256" key="2">
    <source>
        <dbReference type="ARBA" id="ARBA00008029"/>
    </source>
</evidence>
<dbReference type="Gene3D" id="3.30.457.60">
    <property type="match status" value="1"/>
</dbReference>
<proteinExistence type="inferred from homology"/>
<evidence type="ECO:0000256" key="5">
    <source>
        <dbReference type="ARBA" id="ARBA00022776"/>
    </source>
</evidence>
<keyword evidence="6" id="KW-0539">Nucleus</keyword>
<protein>
    <recommendedName>
        <fullName evidence="3">Spindle assembly checkpoint component MAD1</fullName>
    </recommendedName>
    <alternativeName>
        <fullName evidence="8">Mitotic arrest deficient protein 1</fullName>
    </alternativeName>
</protein>
<accession>A0A8J2X5I3</accession>
<comment type="subcellular location">
    <subcellularLocation>
        <location evidence="1">Nucleus</location>
    </subcellularLocation>
</comment>
<evidence type="ECO:0000256" key="9">
    <source>
        <dbReference type="SAM" id="Coils"/>
    </source>
</evidence>
<dbReference type="PANTHER" id="PTHR23168">
    <property type="entry name" value="MITOTIC SPINDLE ASSEMBLY CHECKPOINT PROTEIN MAD1 MITOTIC ARREST DEFICIENT-LIKE PROTEIN 1"/>
    <property type="match status" value="1"/>
</dbReference>
<dbReference type="AlphaFoldDB" id="A0A8J2X5I3"/>
<reference evidence="12" key="1">
    <citation type="journal article" date="2013" name="Genome Announc.">
        <title>Genome sequence of the food spoilage yeast Zygosaccharomyces bailii CLIB 213(T).</title>
        <authorList>
            <person name="Galeote V."/>
            <person name="Bigey F."/>
            <person name="Devillers H."/>
            <person name="Neuveglise C."/>
            <person name="Dequin S."/>
        </authorList>
    </citation>
    <scope>NUCLEOTIDE SEQUENCE [LARGE SCALE GENOMIC DNA]</scope>
    <source>
        <strain evidence="12">CLIB 213 / ATCC 58445 / CBS 680 / CCRC 21525 / NBRC 1098 / NCYC 1416 / NRRL Y-2227</strain>
    </source>
</reference>
<evidence type="ECO:0000256" key="8">
    <source>
        <dbReference type="ARBA" id="ARBA00032890"/>
    </source>
</evidence>
<evidence type="ECO:0000256" key="1">
    <source>
        <dbReference type="ARBA" id="ARBA00004123"/>
    </source>
</evidence>
<evidence type="ECO:0000256" key="10">
    <source>
        <dbReference type="SAM" id="MobiDB-lite"/>
    </source>
</evidence>
<feature type="region of interest" description="Disordered" evidence="10">
    <location>
        <begin position="1"/>
        <end position="24"/>
    </location>
</feature>
<gene>
    <name evidence="11" type="ORF">BN860_16446g</name>
</gene>